<dbReference type="PROSITE" id="PS50865">
    <property type="entry name" value="ZF_MYND_2"/>
    <property type="match status" value="1"/>
</dbReference>
<feature type="region of interest" description="Disordered" evidence="5">
    <location>
        <begin position="214"/>
        <end position="258"/>
    </location>
</feature>
<feature type="region of interest" description="Disordered" evidence="5">
    <location>
        <begin position="2018"/>
        <end position="2061"/>
    </location>
</feature>
<feature type="region of interest" description="Disordered" evidence="5">
    <location>
        <begin position="2392"/>
        <end position="2413"/>
    </location>
</feature>
<dbReference type="PROSITE" id="PS01360">
    <property type="entry name" value="ZF_MYND_1"/>
    <property type="match status" value="1"/>
</dbReference>
<name>A0A0P4WKW7_SCYOL</name>
<dbReference type="EMBL" id="GDRN01064720">
    <property type="protein sequence ID" value="JAI64782.1"/>
    <property type="molecule type" value="Transcribed_RNA"/>
</dbReference>
<feature type="compositionally biased region" description="Basic residues" evidence="5">
    <location>
        <begin position="711"/>
        <end position="724"/>
    </location>
</feature>
<feature type="region of interest" description="Disordered" evidence="5">
    <location>
        <begin position="1683"/>
        <end position="1759"/>
    </location>
</feature>
<organism evidence="7">
    <name type="scientific">Scylla olivacea</name>
    <name type="common">Orange mud crab</name>
    <name type="synonym">Cancer olivacea</name>
    <dbReference type="NCBI Taxonomy" id="85551"/>
    <lineage>
        <taxon>Eukaryota</taxon>
        <taxon>Metazoa</taxon>
        <taxon>Ecdysozoa</taxon>
        <taxon>Arthropoda</taxon>
        <taxon>Crustacea</taxon>
        <taxon>Multicrustacea</taxon>
        <taxon>Malacostraca</taxon>
        <taxon>Eumalacostraca</taxon>
        <taxon>Eucarida</taxon>
        <taxon>Decapoda</taxon>
        <taxon>Pleocyemata</taxon>
        <taxon>Brachyura</taxon>
        <taxon>Eubrachyura</taxon>
        <taxon>Portunoidea</taxon>
        <taxon>Portunidae</taxon>
        <taxon>Portuninae</taxon>
        <taxon>Scylla</taxon>
    </lineage>
</organism>
<feature type="compositionally biased region" description="Polar residues" evidence="5">
    <location>
        <begin position="1725"/>
        <end position="1747"/>
    </location>
</feature>
<evidence type="ECO:0000256" key="5">
    <source>
        <dbReference type="SAM" id="MobiDB-lite"/>
    </source>
</evidence>
<feature type="compositionally biased region" description="Polar residues" evidence="5">
    <location>
        <begin position="577"/>
        <end position="586"/>
    </location>
</feature>
<feature type="compositionally biased region" description="Basic residues" evidence="5">
    <location>
        <begin position="1402"/>
        <end position="1412"/>
    </location>
</feature>
<keyword evidence="1" id="KW-0479">Metal-binding</keyword>
<feature type="compositionally biased region" description="Low complexity" evidence="5">
    <location>
        <begin position="281"/>
        <end position="298"/>
    </location>
</feature>
<feature type="region of interest" description="Disordered" evidence="5">
    <location>
        <begin position="2588"/>
        <end position="2642"/>
    </location>
</feature>
<feature type="compositionally biased region" description="Polar residues" evidence="5">
    <location>
        <begin position="2588"/>
        <end position="2625"/>
    </location>
</feature>
<protein>
    <recommendedName>
        <fullName evidence="6">MYND-type domain-containing protein</fullName>
    </recommendedName>
</protein>
<evidence type="ECO:0000256" key="2">
    <source>
        <dbReference type="ARBA" id="ARBA00022771"/>
    </source>
</evidence>
<feature type="compositionally biased region" description="Low complexity" evidence="5">
    <location>
        <begin position="227"/>
        <end position="237"/>
    </location>
</feature>
<feature type="compositionally biased region" description="Polar residues" evidence="5">
    <location>
        <begin position="1699"/>
        <end position="1708"/>
    </location>
</feature>
<feature type="compositionally biased region" description="Basic and acidic residues" evidence="5">
    <location>
        <begin position="1155"/>
        <end position="1165"/>
    </location>
</feature>
<feature type="compositionally biased region" description="Low complexity" evidence="5">
    <location>
        <begin position="311"/>
        <end position="336"/>
    </location>
</feature>
<feature type="compositionally biased region" description="Polar residues" evidence="5">
    <location>
        <begin position="1791"/>
        <end position="1800"/>
    </location>
</feature>
<feature type="compositionally biased region" description="Basic and acidic residues" evidence="5">
    <location>
        <begin position="1430"/>
        <end position="1447"/>
    </location>
</feature>
<feature type="region of interest" description="Disordered" evidence="5">
    <location>
        <begin position="271"/>
        <end position="370"/>
    </location>
</feature>
<feature type="region of interest" description="Disordered" evidence="5">
    <location>
        <begin position="2138"/>
        <end position="2267"/>
    </location>
</feature>
<feature type="compositionally biased region" description="Low complexity" evidence="5">
    <location>
        <begin position="440"/>
        <end position="460"/>
    </location>
</feature>
<feature type="region of interest" description="Disordered" evidence="5">
    <location>
        <begin position="680"/>
        <end position="1221"/>
    </location>
</feature>
<feature type="compositionally biased region" description="Polar residues" evidence="5">
    <location>
        <begin position="824"/>
        <end position="847"/>
    </location>
</feature>
<feature type="compositionally biased region" description="Basic and acidic residues" evidence="5">
    <location>
        <begin position="917"/>
        <end position="926"/>
    </location>
</feature>
<feature type="compositionally biased region" description="Low complexity" evidence="5">
    <location>
        <begin position="1462"/>
        <end position="1499"/>
    </location>
</feature>
<feature type="compositionally biased region" description="Polar residues" evidence="5">
    <location>
        <begin position="906"/>
        <end position="916"/>
    </location>
</feature>
<feature type="region of interest" description="Disordered" evidence="5">
    <location>
        <begin position="1244"/>
        <end position="1273"/>
    </location>
</feature>
<feature type="region of interest" description="Disordered" evidence="5">
    <location>
        <begin position="2093"/>
        <end position="2125"/>
    </location>
</feature>
<feature type="compositionally biased region" description="Polar residues" evidence="5">
    <location>
        <begin position="1256"/>
        <end position="1273"/>
    </location>
</feature>
<feature type="compositionally biased region" description="Basic and acidic residues" evidence="5">
    <location>
        <begin position="1713"/>
        <end position="1722"/>
    </location>
</feature>
<evidence type="ECO:0000259" key="6">
    <source>
        <dbReference type="PROSITE" id="PS50865"/>
    </source>
</evidence>
<feature type="compositionally biased region" description="Pro residues" evidence="5">
    <location>
        <begin position="398"/>
        <end position="408"/>
    </location>
</feature>
<feature type="compositionally biased region" description="Basic and acidic residues" evidence="5">
    <location>
        <begin position="495"/>
        <end position="525"/>
    </location>
</feature>
<feature type="compositionally biased region" description="Basic and acidic residues" evidence="5">
    <location>
        <begin position="761"/>
        <end position="770"/>
    </location>
</feature>
<evidence type="ECO:0000256" key="4">
    <source>
        <dbReference type="PROSITE-ProRule" id="PRU00134"/>
    </source>
</evidence>
<dbReference type="SUPFAM" id="SSF144232">
    <property type="entry name" value="HIT/MYND zinc finger-like"/>
    <property type="match status" value="1"/>
</dbReference>
<feature type="compositionally biased region" description="Basic and acidic residues" evidence="5">
    <location>
        <begin position="1199"/>
        <end position="1213"/>
    </location>
</feature>
<feature type="region of interest" description="Disordered" evidence="5">
    <location>
        <begin position="382"/>
        <end position="640"/>
    </location>
</feature>
<dbReference type="GO" id="GO:0008270">
    <property type="term" value="F:zinc ion binding"/>
    <property type="evidence" value="ECO:0007669"/>
    <property type="project" value="UniProtKB-KW"/>
</dbReference>
<feature type="compositionally biased region" description="Basic and acidic residues" evidence="5">
    <location>
        <begin position="587"/>
        <end position="620"/>
    </location>
</feature>
<feature type="compositionally biased region" description="Basic and acidic residues" evidence="5">
    <location>
        <begin position="848"/>
        <end position="858"/>
    </location>
</feature>
<evidence type="ECO:0000256" key="3">
    <source>
        <dbReference type="ARBA" id="ARBA00022833"/>
    </source>
</evidence>
<dbReference type="Gene3D" id="6.10.140.2220">
    <property type="match status" value="1"/>
</dbReference>
<feature type="compositionally biased region" description="Basic and acidic residues" evidence="5">
    <location>
        <begin position="630"/>
        <end position="639"/>
    </location>
</feature>
<feature type="compositionally biased region" description="Low complexity" evidence="5">
    <location>
        <begin position="2158"/>
        <end position="2176"/>
    </location>
</feature>
<sequence>MAAPQQHPLTNTSCTFSSSPAAFPPTAGSYGSGKTAFCGDLQGQVSVASDRNVQSLVCSSTTVSPQPILTNSASRKTKPCSLCGTAALRSQSSLVPNSPVSPQEQPVVLLHRLEDGLPEGDVDSLRAFGTIRLLPVHCGKVEGVTDDSKHECDRKYQSVTSHTMAPGNLAYKSFKRGNIKKRTELPSVSQGYGDLKKSLTSDILRKFKASDNHHNFSEKLSEQKVKNNTNSNSGGTSHRTKKNSEARVNENSVGNRLVSGEETLGERLETLSSQQNHLQYSTVSSVSSASQSPHRVSSPQYQTLSPHTESLDCSATSRSSLSSQSNLPSPQTSTSSAVNNHSHDSTSQAHSTHDTIHQRSASPDTPMSVVCSPVLPLTTAALSSPSQNIDSPSTISPPESPPSPPSPFSPAFMGSPSTCDRENLHTSCSVDVQPSSSPYSPCTLPSLPASPTSLPSSSKSPPSPALSIDSPPISPAACEISDSQVPFSETLGGDSRAEETDSAARLDTVFKSKADPEVIETRDSKAVPQYHLTRTSSMENDEEVSNKSHSGQKEVAQVPSASETGPAPSAQIHMPEDTSTASQNSEIEAHADTYQESSTDHECGDRENSLKEVEHLKPDFVKSSLNSESKNVEAEKNCSDSKNSLMKLVLKVKHPANQQLPVGPEKKDYNKENGIPKIVLTLRGNGPNKEYSCSNRLRNESESCSGESVNNKKHKSKRNKRQKPKDREKVKKVMKVGKHKRHVELFGEDSNDSCDIIPDNIKNHTSEGRHSRTPSTDEQILRPSFTPHATEEAPSVPDERNLAPTLSPGESPSHCAKYEESAETADSPSPTEQLLSHSLLSDTSEVNTDVRDRTKSLIEDSEEITETQTECTESNTHETSNLTVEVPKTCDDEPAFMELQQEGKETSQASSGTLHSSEIDHQDKQPEGLILRSRRSRHAKNTESGRNSDTCLWVSFGVNAPMPLPATDLPSLEPLFTSKEKTKLKESETNGSKEHASSNQPKVEVKKHPPKATHKERKEREKTETQSDATKESTEHEYESKAKFLTEHSDTKTVVSHGHRKVHSSSSHEDSNGAHVKVRSHGDSTHHRSRHSHKRQRKSDEDRGGAIMKETDSRQHNSLDATERDDSRSEEKSTESCKEKLATSDFTPVCGLDDVQMKTEEKSAAEESCTLPNTSSRVDGSKEGHKESPNNISLEENEVNVKPEKPMNLKPEETSDDQYYRPKKIRKAFNSKITSDHHNEITSIDQKTTKAHSDGKTVSNQPEDCNAQVSPKFSSPEVVTISSLSGMHAVELESFRVECHTSEVKTDVPWRPHEEIIRRDMLLRSPQNSETSNDQRKRKHRSPTPLGQDIVTKLGVESADEQSKQGAEGKKEEATDKLADIKKDSLPGNEDNEKKEVSKKEKEKRKKPRKEKRKDGSRPGSRCAVLQEAQFRREVEHEEGRGRRLAQEIKGFNWLEQKIKNSSLLSSRTVPSTPTSSSSGKELESSSKSVSSTPTTSSSHFTFGNKEEEHARKNSFSGSSSSIGFKRHLQTAVPPLIPSSKVTALPKRRPSLGTPITPPCSAPPTLCSATSVPSMIVQGALYTCEPTPYRSGHGRVPPPLEKSSTSLEHAEADKATLYSSTSSTKATLYGVKGNSLEALYDTVSVNAVNYYDSVTSGNIDTQCNITTSPPICFYGSAKYQEPGLHPDKTPATGPHAKSSVISTSQDSGGMTDHQVDKLHSPKPDTCSSRNSDWSAWQGSSPNSQHSGYSADPHSPQRFSHKQALLRRAFQEMMKSDSNNSSTEQTKEKESVIQSTPTKTEINMADESKSKEMETPGSTTGQSSSESTSSVDIKSLKSQCPDNTPPLLLNKCFSEPTERHIFSYSPRSIAASLNSEKDVIDPVCTENKISTSANKQEGAENVGCKVDSNKRIVVAESSPNIKENDSDKEISLEKINDDKNVKVPKDLQSDVIDCIRSESGDIDMNVLKEEICYKGDGKSEEDAEVQPRLLLSVLYKELMKTRQEVEKLRKVQELMLTEKEEKKEDAGEQNSETKVESETVDENSHNNERNLEKRKDHESSDVKLKIDDEEECYYHESKKSKISIRSDLLPREDSVGLDTTSSNTSASQKIISLSHQSSSPTLTNPAQVQSNLEISMTSLKGSAVPDTSHASRVSPAIPAVSPGLSSSISVSPNITASQPRGHPRASPGVSSPGIPRTSPGIPRPSPPITRASPGIPKSNSGSIIVSPGASVSPAIPSSSPGITSSPGVPRSSPGVLRMSPGLPRIHSGISRISPGAPLVSPGPLVVSPAAPVISPGVPMVSPISSRNGLGLIRNDSEVTVIDPGTAQMSPSSSQGNIFNTPTNPSSAEDLHISYSNPAVTTAQPKITTVQSVISPVVPVPRFPQIPLTSTSVPIISPTGGKTNSPVPRISPSTSKIDPVATVPLKKTSLTNMSPTKLRSVFGISNSEVELMPVTVGPKQSLHEPQPRTFLNLIEDQHHQTTEMPLLLNAVQGVHQESGSKNVESSSSHGAVPFHSLAGHEDLKRISKAHQYPGEIKRHALSTSDLPDHASSACKQPPPLKPATTLVRRHSDNMDIHSAMHHHAMYSGTRKNLTGSLHSSAAPTELKNPNTAHPFNQPQYSPTQYPLTNPRGRRNTDTNSTERNRGYQQTVPMGMQHQFAHLPPGSSVMRSLGPDKATIFPIPPTMPASIRPFRPSVLPPATRTHLEQLQNENFYRTNFSFFEKIREKFAQPCDNGVSAMDRLQASTANVEKPMQPQTFAPRVLVRESIPEAHTPTTSYTMHFSNQNQPPHNVMPSHQNHFPTNMHSGPSLQHLTQARLHSQATSSMQRANSSSVRSGEKLCFHCSQQARFICSGCKKAWYCSEQCQREHWSVHSSACVL</sequence>
<feature type="compositionally biased region" description="Basic and acidic residues" evidence="5">
    <location>
        <begin position="1179"/>
        <end position="1188"/>
    </location>
</feature>
<feature type="compositionally biased region" description="Low complexity" evidence="5">
    <location>
        <begin position="2224"/>
        <end position="2254"/>
    </location>
</feature>
<feature type="region of interest" description="Disordered" evidence="5">
    <location>
        <begin position="1302"/>
        <end position="1522"/>
    </location>
</feature>
<feature type="compositionally biased region" description="Basic and acidic residues" evidence="5">
    <location>
        <begin position="2632"/>
        <end position="2642"/>
    </location>
</feature>
<feature type="compositionally biased region" description="Polar residues" evidence="5">
    <location>
        <begin position="691"/>
        <end position="709"/>
    </location>
</feature>
<feature type="compositionally biased region" description="Polar residues" evidence="5">
    <location>
        <begin position="299"/>
        <end position="308"/>
    </location>
</feature>
<evidence type="ECO:0000313" key="7">
    <source>
        <dbReference type="EMBL" id="JAI64782.1"/>
    </source>
</evidence>
<reference evidence="7" key="1">
    <citation type="submission" date="2015-09" db="EMBL/GenBank/DDBJ databases">
        <title>Scylla olivacea transcriptome.</title>
        <authorList>
            <person name="Ikhwanuddin M."/>
        </authorList>
    </citation>
    <scope>NUCLEOTIDE SEQUENCE</scope>
</reference>
<dbReference type="Pfam" id="PF01753">
    <property type="entry name" value="zf-MYND"/>
    <property type="match status" value="1"/>
</dbReference>
<keyword evidence="2 4" id="KW-0863">Zinc-finger</keyword>
<feature type="domain" description="MYND-type" evidence="6">
    <location>
        <begin position="2840"/>
        <end position="2876"/>
    </location>
</feature>
<feature type="region of interest" description="Disordered" evidence="5">
    <location>
        <begin position="2542"/>
        <end position="2562"/>
    </location>
</feature>
<feature type="compositionally biased region" description="Basic and acidic residues" evidence="5">
    <location>
        <begin position="1016"/>
        <end position="1051"/>
    </location>
</feature>
<feature type="compositionally biased region" description="Basic residues" evidence="5">
    <location>
        <begin position="732"/>
        <end position="742"/>
    </location>
</feature>
<feature type="compositionally biased region" description="Polar residues" evidence="5">
    <location>
        <begin position="425"/>
        <end position="439"/>
    </location>
</feature>
<accession>A0A0P4WKW7</accession>
<feature type="compositionally biased region" description="Basic and acidic residues" evidence="5">
    <location>
        <begin position="1098"/>
        <end position="1142"/>
    </location>
</feature>
<feature type="compositionally biased region" description="Basic and acidic residues" evidence="5">
    <location>
        <begin position="1302"/>
        <end position="1322"/>
    </location>
</feature>
<feature type="compositionally biased region" description="Basic and acidic residues" evidence="5">
    <location>
        <begin position="978"/>
        <end position="996"/>
    </location>
</feature>
<dbReference type="InterPro" id="IPR002893">
    <property type="entry name" value="Znf_MYND"/>
</dbReference>
<keyword evidence="3" id="KW-0862">Zinc</keyword>
<feature type="compositionally biased region" description="Basic residues" evidence="5">
    <location>
        <begin position="1087"/>
        <end position="1097"/>
    </location>
</feature>
<feature type="compositionally biased region" description="Low complexity" evidence="5">
    <location>
        <begin position="1814"/>
        <end position="1829"/>
    </location>
</feature>
<feature type="compositionally biased region" description="Polar residues" evidence="5">
    <location>
        <begin position="2096"/>
        <end position="2125"/>
    </location>
</feature>
<feature type="compositionally biased region" description="Polar residues" evidence="5">
    <location>
        <begin position="337"/>
        <end position="350"/>
    </location>
</feature>
<evidence type="ECO:0000256" key="1">
    <source>
        <dbReference type="ARBA" id="ARBA00022723"/>
    </source>
</evidence>
<feature type="compositionally biased region" description="Basic and acidic residues" evidence="5">
    <location>
        <begin position="214"/>
        <end position="225"/>
    </location>
</feature>
<feature type="compositionally biased region" description="Basic and acidic residues" evidence="5">
    <location>
        <begin position="1361"/>
        <end position="1401"/>
    </location>
</feature>
<feature type="region of interest" description="Disordered" evidence="5">
    <location>
        <begin position="1774"/>
        <end position="1838"/>
    </location>
</feature>
<proteinExistence type="predicted"/>